<evidence type="ECO:0008006" key="2">
    <source>
        <dbReference type="Google" id="ProtNLM"/>
    </source>
</evidence>
<reference evidence="1" key="1">
    <citation type="journal article" date="2014" name="Front. Microbiol.">
        <title>High frequency of phylogenetically diverse reductive dehalogenase-homologous genes in deep subseafloor sedimentary metagenomes.</title>
        <authorList>
            <person name="Kawai M."/>
            <person name="Futagami T."/>
            <person name="Toyoda A."/>
            <person name="Takaki Y."/>
            <person name="Nishi S."/>
            <person name="Hori S."/>
            <person name="Arai W."/>
            <person name="Tsubouchi T."/>
            <person name="Morono Y."/>
            <person name="Uchiyama I."/>
            <person name="Ito T."/>
            <person name="Fujiyama A."/>
            <person name="Inagaki F."/>
            <person name="Takami H."/>
        </authorList>
    </citation>
    <scope>NUCLEOTIDE SEQUENCE</scope>
    <source>
        <strain evidence="1">Expedition CK06-06</strain>
    </source>
</reference>
<sequence length="49" mass="5945">MNAHQEKPYHSRKRLKYSEKLRDSVILLPLYFGMEDDQIDKIIELIKKL</sequence>
<gene>
    <name evidence="1" type="ORF">S01H1_47917</name>
</gene>
<evidence type="ECO:0000313" key="1">
    <source>
        <dbReference type="EMBL" id="GAG25301.1"/>
    </source>
</evidence>
<dbReference type="Gene3D" id="3.90.1150.10">
    <property type="entry name" value="Aspartate Aminotransferase, domain 1"/>
    <property type="match status" value="1"/>
</dbReference>
<dbReference type="InterPro" id="IPR015422">
    <property type="entry name" value="PyrdxlP-dep_Trfase_small"/>
</dbReference>
<protein>
    <recommendedName>
        <fullName evidence="2">DegT/DnrJ/EryC1/StrS aminotransferase</fullName>
    </recommendedName>
</protein>
<name>X0XJY1_9ZZZZ</name>
<dbReference type="InterPro" id="IPR015424">
    <property type="entry name" value="PyrdxlP-dep_Trfase"/>
</dbReference>
<proteinExistence type="predicted"/>
<dbReference type="SUPFAM" id="SSF53383">
    <property type="entry name" value="PLP-dependent transferases"/>
    <property type="match status" value="1"/>
</dbReference>
<dbReference type="AlphaFoldDB" id="X0XJY1"/>
<dbReference type="EMBL" id="BARS01030739">
    <property type="protein sequence ID" value="GAG25301.1"/>
    <property type="molecule type" value="Genomic_DNA"/>
</dbReference>
<accession>X0XJY1</accession>
<organism evidence="1">
    <name type="scientific">marine sediment metagenome</name>
    <dbReference type="NCBI Taxonomy" id="412755"/>
    <lineage>
        <taxon>unclassified sequences</taxon>
        <taxon>metagenomes</taxon>
        <taxon>ecological metagenomes</taxon>
    </lineage>
</organism>
<comment type="caution">
    <text evidence="1">The sequence shown here is derived from an EMBL/GenBank/DDBJ whole genome shotgun (WGS) entry which is preliminary data.</text>
</comment>